<feature type="signal peptide" evidence="12">
    <location>
        <begin position="1"/>
        <end position="22"/>
    </location>
</feature>
<keyword evidence="9 10" id="KW-0998">Cell outer membrane</keyword>
<keyword evidence="6 11" id="KW-0798">TonB box</keyword>
<dbReference type="Gene3D" id="2.170.130.10">
    <property type="entry name" value="TonB-dependent receptor, plug domain"/>
    <property type="match status" value="1"/>
</dbReference>
<evidence type="ECO:0000256" key="9">
    <source>
        <dbReference type="ARBA" id="ARBA00023237"/>
    </source>
</evidence>
<dbReference type="SUPFAM" id="SSF56935">
    <property type="entry name" value="Porins"/>
    <property type="match status" value="1"/>
</dbReference>
<feature type="domain" description="TonB-dependent receptor-like beta-barrel" evidence="13">
    <location>
        <begin position="174"/>
        <end position="639"/>
    </location>
</feature>
<dbReference type="AlphaFoldDB" id="A0A2R3Z5C3"/>
<dbReference type="Proteomes" id="UP000241507">
    <property type="component" value="Chromosome"/>
</dbReference>
<proteinExistence type="inferred from homology"/>
<comment type="subcellular location">
    <subcellularLocation>
        <location evidence="1 10">Cell outer membrane</location>
        <topology evidence="1 10">Multi-pass membrane protein</topology>
    </subcellularLocation>
</comment>
<evidence type="ECO:0000313" key="16">
    <source>
        <dbReference type="Proteomes" id="UP000241507"/>
    </source>
</evidence>
<evidence type="ECO:0000256" key="7">
    <source>
        <dbReference type="ARBA" id="ARBA00023136"/>
    </source>
</evidence>
<dbReference type="Gene3D" id="2.40.170.20">
    <property type="entry name" value="TonB-dependent receptor, beta-barrel domain"/>
    <property type="match status" value="1"/>
</dbReference>
<evidence type="ECO:0000256" key="4">
    <source>
        <dbReference type="ARBA" id="ARBA00022692"/>
    </source>
</evidence>
<dbReference type="GO" id="GO:0044718">
    <property type="term" value="P:siderophore transmembrane transport"/>
    <property type="evidence" value="ECO:0007669"/>
    <property type="project" value="TreeGrafter"/>
</dbReference>
<dbReference type="PANTHER" id="PTHR30069">
    <property type="entry name" value="TONB-DEPENDENT OUTER MEMBRANE RECEPTOR"/>
    <property type="match status" value="1"/>
</dbReference>
<keyword evidence="3 10" id="KW-1134">Transmembrane beta strand</keyword>
<keyword evidence="8" id="KW-0675">Receptor</keyword>
<feature type="domain" description="TonB-dependent receptor plug" evidence="14">
    <location>
        <begin position="45"/>
        <end position="149"/>
    </location>
</feature>
<gene>
    <name evidence="15" type="ORF">C7S20_09085</name>
</gene>
<dbReference type="InterPro" id="IPR012910">
    <property type="entry name" value="Plug_dom"/>
</dbReference>
<name>A0A2R3Z5C3_9FLAO</name>
<evidence type="ECO:0000256" key="10">
    <source>
        <dbReference type="PROSITE-ProRule" id="PRU01360"/>
    </source>
</evidence>
<dbReference type="Pfam" id="PF00593">
    <property type="entry name" value="TonB_dep_Rec_b-barrel"/>
    <property type="match status" value="1"/>
</dbReference>
<comment type="similarity">
    <text evidence="10 11">Belongs to the TonB-dependent receptor family.</text>
</comment>
<dbReference type="PROSITE" id="PS52016">
    <property type="entry name" value="TONB_DEPENDENT_REC_3"/>
    <property type="match status" value="1"/>
</dbReference>
<evidence type="ECO:0000256" key="2">
    <source>
        <dbReference type="ARBA" id="ARBA00022448"/>
    </source>
</evidence>
<keyword evidence="2 10" id="KW-0813">Transport</keyword>
<dbReference type="KEGG" id="grs:C7S20_09085"/>
<dbReference type="PANTHER" id="PTHR30069:SF29">
    <property type="entry name" value="HEMOGLOBIN AND HEMOGLOBIN-HAPTOGLOBIN-BINDING PROTEIN 1-RELATED"/>
    <property type="match status" value="1"/>
</dbReference>
<keyword evidence="5 12" id="KW-0732">Signal</keyword>
<dbReference type="InterPro" id="IPR039426">
    <property type="entry name" value="TonB-dep_rcpt-like"/>
</dbReference>
<dbReference type="Pfam" id="PF07715">
    <property type="entry name" value="Plug"/>
    <property type="match status" value="1"/>
</dbReference>
<feature type="chain" id="PRO_5015334893" description="TonB-dependent receptor" evidence="12">
    <location>
        <begin position="23"/>
        <end position="677"/>
    </location>
</feature>
<evidence type="ECO:0000256" key="11">
    <source>
        <dbReference type="RuleBase" id="RU003357"/>
    </source>
</evidence>
<dbReference type="InterPro" id="IPR036942">
    <property type="entry name" value="Beta-barrel_TonB_sf"/>
</dbReference>
<keyword evidence="4 10" id="KW-0812">Transmembrane</keyword>
<evidence type="ECO:0000259" key="13">
    <source>
        <dbReference type="Pfam" id="PF00593"/>
    </source>
</evidence>
<evidence type="ECO:0000313" key="15">
    <source>
        <dbReference type="EMBL" id="AVR45412.1"/>
    </source>
</evidence>
<evidence type="ECO:0000256" key="5">
    <source>
        <dbReference type="ARBA" id="ARBA00022729"/>
    </source>
</evidence>
<reference evidence="16" key="1">
    <citation type="submission" date="2018-03" db="EMBL/GenBank/DDBJ databases">
        <title>Gramella fulva sp. nov., isolated from a dry surface of tidal flat.</title>
        <authorList>
            <person name="Hwang S.H."/>
            <person name="Hwang W.M."/>
            <person name="Kang K."/>
            <person name="Ahn T.-Y."/>
        </authorList>
    </citation>
    <scope>NUCLEOTIDE SEQUENCE [LARGE SCALE GENOMIC DNA]</scope>
    <source>
        <strain evidence="16">SH35</strain>
    </source>
</reference>
<dbReference type="EMBL" id="CP028136">
    <property type="protein sequence ID" value="AVR45412.1"/>
    <property type="molecule type" value="Genomic_DNA"/>
</dbReference>
<evidence type="ECO:0000256" key="12">
    <source>
        <dbReference type="SAM" id="SignalP"/>
    </source>
</evidence>
<sequence>MHPIKSLLLTFIAFFTAWNFQAQTDTSKVNRLKTVLITAYKPKPLRELSTNISAIETDSLSFTGNYSLADMMESFPGVELLTTGPGITKPVIRGLSGNRILILLNGLKFKNQQWQEEHGMGLTDFGISRIEVIKGPLSVLYGTDALGGVINLIDQAKPKPDAWIADGSLKFNLNTLGGLFQAGYRENNGSSWWRFRLGVENNADYSDGNNERVLNSRNDGYFLKAGYGFKKNSWTSNNTFTSTYTRSGFIFNDVYDFIEPDSRWSRSLSENPAHLVFLNLFSSENDFQLKDGSQLHLNFGVHSNRRMENEGGGKISLDMHLLNIQYLLKWEKQLSENNKLILSNLASFEDNTNYGARKLVPDANMQEANISAFLETEVSEEFILENGMGVGEKYIKTFFTPHLNGPDEENDPFDKFSWYYNFYSGFSWLPSKDFTLKFNAATGVRVPNLAELSSNGLHEGIFTYEIGDPDLENEKNYSFNLDFNYQTGDFGFFVSPFFNYFNGYVYLAPTVEDYFGFPVFRYRQQDARQYGAETGVNWNFSENWKNSLVYSGMISKTVDGDYTPYLPAQKLNFQTNYSWKPSFADEMQLFSKLKYAFQQDKTAPNEIATGDYLLWDLGASAEFSDEKAHYRIGISGTNLLNKAYYDHLSRFKNYGLLNMGRNIMFTLKIDLSGTTRS</sequence>
<evidence type="ECO:0000256" key="6">
    <source>
        <dbReference type="ARBA" id="ARBA00023077"/>
    </source>
</evidence>
<dbReference type="RefSeq" id="WP_107012190.1">
    <property type="nucleotide sequence ID" value="NZ_CP028136.1"/>
</dbReference>
<accession>A0A2R3Z5C3</accession>
<organism evidence="15 16">
    <name type="scientific">Christiangramia fulva</name>
    <dbReference type="NCBI Taxonomy" id="2126553"/>
    <lineage>
        <taxon>Bacteria</taxon>
        <taxon>Pseudomonadati</taxon>
        <taxon>Bacteroidota</taxon>
        <taxon>Flavobacteriia</taxon>
        <taxon>Flavobacteriales</taxon>
        <taxon>Flavobacteriaceae</taxon>
        <taxon>Christiangramia</taxon>
    </lineage>
</organism>
<evidence type="ECO:0000256" key="8">
    <source>
        <dbReference type="ARBA" id="ARBA00023170"/>
    </source>
</evidence>
<evidence type="ECO:0000256" key="1">
    <source>
        <dbReference type="ARBA" id="ARBA00004571"/>
    </source>
</evidence>
<evidence type="ECO:0000259" key="14">
    <source>
        <dbReference type="Pfam" id="PF07715"/>
    </source>
</evidence>
<evidence type="ECO:0000256" key="3">
    <source>
        <dbReference type="ARBA" id="ARBA00022452"/>
    </source>
</evidence>
<dbReference type="GO" id="GO:0009279">
    <property type="term" value="C:cell outer membrane"/>
    <property type="evidence" value="ECO:0007669"/>
    <property type="project" value="UniProtKB-SubCell"/>
</dbReference>
<keyword evidence="16" id="KW-1185">Reference proteome</keyword>
<evidence type="ECO:0008006" key="17">
    <source>
        <dbReference type="Google" id="ProtNLM"/>
    </source>
</evidence>
<dbReference type="GO" id="GO:0015344">
    <property type="term" value="F:siderophore uptake transmembrane transporter activity"/>
    <property type="evidence" value="ECO:0007669"/>
    <property type="project" value="TreeGrafter"/>
</dbReference>
<protein>
    <recommendedName>
        <fullName evidence="17">TonB-dependent receptor</fullName>
    </recommendedName>
</protein>
<dbReference type="OrthoDB" id="9795928at2"/>
<keyword evidence="7 10" id="KW-0472">Membrane</keyword>
<dbReference type="InterPro" id="IPR037066">
    <property type="entry name" value="Plug_dom_sf"/>
</dbReference>
<dbReference type="InterPro" id="IPR000531">
    <property type="entry name" value="Beta-barrel_TonB"/>
</dbReference>